<accession>A0ABT3Z663</accession>
<evidence type="ECO:0008006" key="3">
    <source>
        <dbReference type="Google" id="ProtNLM"/>
    </source>
</evidence>
<organism evidence="1 2">
    <name type="scientific">Hoeflea algicola</name>
    <dbReference type="NCBI Taxonomy" id="2983763"/>
    <lineage>
        <taxon>Bacteria</taxon>
        <taxon>Pseudomonadati</taxon>
        <taxon>Pseudomonadota</taxon>
        <taxon>Alphaproteobacteria</taxon>
        <taxon>Hyphomicrobiales</taxon>
        <taxon>Rhizobiaceae</taxon>
        <taxon>Hoeflea</taxon>
    </lineage>
</organism>
<protein>
    <recommendedName>
        <fullName evidence="3">Transposase</fullName>
    </recommendedName>
</protein>
<evidence type="ECO:0000313" key="1">
    <source>
        <dbReference type="EMBL" id="MCY0147209.1"/>
    </source>
</evidence>
<dbReference type="RefSeq" id="WP_267652817.1">
    <property type="nucleotide sequence ID" value="NZ_JAOVZR010000001.1"/>
</dbReference>
<comment type="caution">
    <text evidence="1">The sequence shown here is derived from an EMBL/GenBank/DDBJ whole genome shotgun (WGS) entry which is preliminary data.</text>
</comment>
<gene>
    <name evidence="1" type="ORF">OEG84_05645</name>
</gene>
<dbReference type="Proteomes" id="UP001073227">
    <property type="component" value="Unassembled WGS sequence"/>
</dbReference>
<name>A0ABT3Z663_9HYPH</name>
<proteinExistence type="predicted"/>
<evidence type="ECO:0000313" key="2">
    <source>
        <dbReference type="Proteomes" id="UP001073227"/>
    </source>
</evidence>
<dbReference type="EMBL" id="JAOVZR010000001">
    <property type="protein sequence ID" value="MCY0147209.1"/>
    <property type="molecule type" value="Genomic_DNA"/>
</dbReference>
<reference evidence="1" key="1">
    <citation type="submission" date="2022-10" db="EMBL/GenBank/DDBJ databases">
        <title>Hoeflea sp. G2-23, isolated from marine algae.</title>
        <authorList>
            <person name="Kristyanto S."/>
            <person name="Kim J.M."/>
            <person name="Jeon C.O."/>
        </authorList>
    </citation>
    <scope>NUCLEOTIDE SEQUENCE</scope>
    <source>
        <strain evidence="1">G2-23</strain>
    </source>
</reference>
<keyword evidence="2" id="KW-1185">Reference proteome</keyword>
<sequence>MTVTEQQIIGTSKEQEAVLPIVEVCRKPRISSTIIYKYKAKHDGVDVSDPKDNVSPRVVFRAITMPTHRFPTLLYISARMALAECAELRLTSLRTTNVPMSSNLHTERIDGCTAAAETATGRS</sequence>